<accession>A0A564Z0M7</accession>
<gene>
    <name evidence="2" type="ORF">WMSIL1_LOCUS11399</name>
</gene>
<evidence type="ECO:0000256" key="1">
    <source>
        <dbReference type="SAM" id="MobiDB-lite"/>
    </source>
</evidence>
<organism evidence="2 3">
    <name type="scientific">Hymenolepis diminuta</name>
    <name type="common">Rat tapeworm</name>
    <dbReference type="NCBI Taxonomy" id="6216"/>
    <lineage>
        <taxon>Eukaryota</taxon>
        <taxon>Metazoa</taxon>
        <taxon>Spiralia</taxon>
        <taxon>Lophotrochozoa</taxon>
        <taxon>Platyhelminthes</taxon>
        <taxon>Cestoda</taxon>
        <taxon>Eucestoda</taxon>
        <taxon>Cyclophyllidea</taxon>
        <taxon>Hymenolepididae</taxon>
        <taxon>Hymenolepis</taxon>
    </lineage>
</organism>
<reference evidence="2 3" key="1">
    <citation type="submission" date="2019-07" db="EMBL/GenBank/DDBJ databases">
        <authorList>
            <person name="Jastrzebski P J."/>
            <person name="Paukszto L."/>
            <person name="Jastrzebski P J."/>
        </authorList>
    </citation>
    <scope>NUCLEOTIDE SEQUENCE [LARGE SCALE GENOMIC DNA]</scope>
    <source>
        <strain evidence="2 3">WMS-il1</strain>
    </source>
</reference>
<name>A0A564Z0M7_HYMDI</name>
<evidence type="ECO:0000313" key="3">
    <source>
        <dbReference type="Proteomes" id="UP000321570"/>
    </source>
</evidence>
<dbReference type="EMBL" id="CABIJS010000543">
    <property type="protein sequence ID" value="VUZ52990.1"/>
    <property type="molecule type" value="Genomic_DNA"/>
</dbReference>
<sequence length="231" mass="26873">MRVNMLLRKFSKTDHDLYLAYLLPLSSKDLKFKGTIEKHFMYLILVICEGENIQKYAAVVYRMYNVFPYGSPKEDQFRYLVFIQDLRSPCYAEICLELLSLLDKNLDIMSHHLVSAYNKFGSLIANSNIVESNETRACQIKKPEIDRLPETDPIPQPHPQRQHTYPKSNKPECRFCVDFHFYKITLSININVRTAIRTDTRKNSVRAVNGNRTQATGEVDIRINIAKSMAY</sequence>
<proteinExistence type="predicted"/>
<protein>
    <submittedName>
        <fullName evidence="2">Uncharacterized protein</fullName>
    </submittedName>
</protein>
<dbReference type="Proteomes" id="UP000321570">
    <property type="component" value="Unassembled WGS sequence"/>
</dbReference>
<feature type="region of interest" description="Disordered" evidence="1">
    <location>
        <begin position="148"/>
        <end position="167"/>
    </location>
</feature>
<evidence type="ECO:0000313" key="2">
    <source>
        <dbReference type="EMBL" id="VUZ52990.1"/>
    </source>
</evidence>
<keyword evidence="3" id="KW-1185">Reference proteome</keyword>
<dbReference type="AlphaFoldDB" id="A0A564Z0M7"/>